<name>A0A0R1J5W8_9LACO</name>
<dbReference type="RefSeq" id="WP_057766922.1">
    <property type="nucleotide sequence ID" value="NZ_AZDG01000021.1"/>
</dbReference>
<gene>
    <name evidence="2" type="ORF">FC72_GL001080</name>
</gene>
<proteinExistence type="predicted"/>
<feature type="domain" description="Aminoglycoside phosphotransferase" evidence="1">
    <location>
        <begin position="30"/>
        <end position="263"/>
    </location>
</feature>
<evidence type="ECO:0000313" key="3">
    <source>
        <dbReference type="Proteomes" id="UP000050929"/>
    </source>
</evidence>
<evidence type="ECO:0000259" key="1">
    <source>
        <dbReference type="Pfam" id="PF01636"/>
    </source>
</evidence>
<dbReference type="SUPFAM" id="SSF56112">
    <property type="entry name" value="Protein kinase-like (PK-like)"/>
    <property type="match status" value="1"/>
</dbReference>
<dbReference type="InterPro" id="IPR011009">
    <property type="entry name" value="Kinase-like_dom_sf"/>
</dbReference>
<reference evidence="2 3" key="1">
    <citation type="journal article" date="2015" name="Genome Announc.">
        <title>Expanding the biotechnology potential of lactobacilli through comparative genomics of 213 strains and associated genera.</title>
        <authorList>
            <person name="Sun Z."/>
            <person name="Harris H.M."/>
            <person name="McCann A."/>
            <person name="Guo C."/>
            <person name="Argimon S."/>
            <person name="Zhang W."/>
            <person name="Yang X."/>
            <person name="Jeffery I.B."/>
            <person name="Cooney J.C."/>
            <person name="Kagawa T.F."/>
            <person name="Liu W."/>
            <person name="Song Y."/>
            <person name="Salvetti E."/>
            <person name="Wrobel A."/>
            <person name="Rasinkangas P."/>
            <person name="Parkhill J."/>
            <person name="Rea M.C."/>
            <person name="O'Sullivan O."/>
            <person name="Ritari J."/>
            <person name="Douillard F.P."/>
            <person name="Paul Ross R."/>
            <person name="Yang R."/>
            <person name="Briner A.E."/>
            <person name="Felis G.E."/>
            <person name="de Vos W.M."/>
            <person name="Barrangou R."/>
            <person name="Klaenhammer T.R."/>
            <person name="Caufield P.W."/>
            <person name="Cui Y."/>
            <person name="Zhang H."/>
            <person name="O'Toole P.W."/>
        </authorList>
    </citation>
    <scope>NUCLEOTIDE SEQUENCE [LARGE SCALE GENOMIC DNA]</scope>
    <source>
        <strain evidence="2 3">DSM 20183</strain>
    </source>
</reference>
<dbReference type="STRING" id="1423811.FC72_GL001080"/>
<dbReference type="Proteomes" id="UP000050929">
    <property type="component" value="Unassembled WGS sequence"/>
</dbReference>
<organism evidence="2 3">
    <name type="scientific">Companilactobacillus tucceti DSM 20183</name>
    <dbReference type="NCBI Taxonomy" id="1423811"/>
    <lineage>
        <taxon>Bacteria</taxon>
        <taxon>Bacillati</taxon>
        <taxon>Bacillota</taxon>
        <taxon>Bacilli</taxon>
        <taxon>Lactobacillales</taxon>
        <taxon>Lactobacillaceae</taxon>
        <taxon>Companilactobacillus</taxon>
    </lineage>
</organism>
<comment type="caution">
    <text evidence="2">The sequence shown here is derived from an EMBL/GenBank/DDBJ whole genome shotgun (WGS) entry which is preliminary data.</text>
</comment>
<dbReference type="OrthoDB" id="3171511at2"/>
<dbReference type="Pfam" id="PF01636">
    <property type="entry name" value="APH"/>
    <property type="match status" value="1"/>
</dbReference>
<evidence type="ECO:0000313" key="2">
    <source>
        <dbReference type="EMBL" id="KRK63841.1"/>
    </source>
</evidence>
<dbReference type="EMBL" id="AZDG01000021">
    <property type="protein sequence ID" value="KRK63841.1"/>
    <property type="molecule type" value="Genomic_DNA"/>
</dbReference>
<dbReference type="AlphaFoldDB" id="A0A0R1J5W8"/>
<accession>A0A0R1J5W8</accession>
<dbReference type="InterPro" id="IPR002575">
    <property type="entry name" value="Aminoglycoside_PTrfase"/>
</dbReference>
<protein>
    <recommendedName>
        <fullName evidence="1">Aminoglycoside phosphotransferase domain-containing protein</fullName>
    </recommendedName>
</protein>
<sequence length="333" mass="39233">MTEEVIKKIQTYLDQNDILNKLNLAELKDISFLAQGEYNRNFLVTDKNNQKVVFRINYGSQINVKKQARYEYQALKILSNSHHTPEPLWLDDSEDFFEHDILIEKFLPGEPLVYRRDLKKAAQIFASIHNLKLDDSAYKQLIVENSICSDRLHEAWQLLKPIKENQKLAPESAQILYDLYDWCQSHNADEHFIGQNQCLVNTEVNSNNFLITSDYGWLIDWEKPVISNAVQDLTQFMSDTTTLWRTDEKLSEKQIKDFLTEYAELTGQHLERIEENIKIYMPFLLLRALSWCGMLISTYDDKPIKNEYIYNRCQMYLKPDFALPLLQKYGVIL</sequence>
<keyword evidence="3" id="KW-1185">Reference proteome</keyword>
<dbReference type="Gene3D" id="3.90.1200.10">
    <property type="match status" value="1"/>
</dbReference>
<dbReference type="PATRIC" id="fig|1423811.3.peg.1093"/>